<proteinExistence type="predicted"/>
<accession>A0AAU7ZRJ6</accession>
<sequence length="62" mass="6755">MPIKHTFSALIYMNLQGYPISNEHVKYRSDSSYQGAIMGSALEDAVIGIASRATSTSGSLWM</sequence>
<dbReference type="RefSeq" id="WP_353064462.1">
    <property type="nucleotide sequence ID" value="NZ_CP132942.1"/>
</dbReference>
<evidence type="ECO:0000313" key="1">
    <source>
        <dbReference type="EMBL" id="XCB33624.1"/>
    </source>
</evidence>
<reference evidence="1" key="2">
    <citation type="journal article" date="2024" name="Environ. Microbiol.">
        <title>Genome analysis and description of Tunturibacter gen. nov. expands the diversity of Terriglobia in tundra soils.</title>
        <authorList>
            <person name="Messyasz A."/>
            <person name="Mannisto M.K."/>
            <person name="Kerkhof L.J."/>
            <person name="Haggblom M.M."/>
        </authorList>
    </citation>
    <scope>NUCLEOTIDE SEQUENCE</scope>
    <source>
        <strain evidence="1">X5P6</strain>
    </source>
</reference>
<gene>
    <name evidence="1" type="ORF">RBB77_01705</name>
</gene>
<dbReference type="EMBL" id="CP132942">
    <property type="protein sequence ID" value="XCB33624.1"/>
    <property type="molecule type" value="Genomic_DNA"/>
</dbReference>
<dbReference type="KEGG" id="tpsc:RBB77_01705"/>
<organism evidence="1">
    <name type="scientific">Tunturiibacter psychrotolerans</name>
    <dbReference type="NCBI Taxonomy" id="3069686"/>
    <lineage>
        <taxon>Bacteria</taxon>
        <taxon>Pseudomonadati</taxon>
        <taxon>Acidobacteriota</taxon>
        <taxon>Terriglobia</taxon>
        <taxon>Terriglobales</taxon>
        <taxon>Acidobacteriaceae</taxon>
        <taxon>Tunturiibacter</taxon>
    </lineage>
</organism>
<protein>
    <submittedName>
        <fullName evidence="1">Uncharacterized protein</fullName>
    </submittedName>
</protein>
<name>A0AAU7ZRJ6_9BACT</name>
<reference evidence="1" key="1">
    <citation type="submission" date="2023-08" db="EMBL/GenBank/DDBJ databases">
        <authorList>
            <person name="Messyasz A."/>
            <person name="Mannisto M.K."/>
            <person name="Kerkhof L.J."/>
            <person name="Haggblom M."/>
        </authorList>
    </citation>
    <scope>NUCLEOTIDE SEQUENCE</scope>
    <source>
        <strain evidence="1">X5P6</strain>
    </source>
</reference>
<dbReference type="AlphaFoldDB" id="A0AAU7ZRJ6"/>